<organism evidence="2 3">
    <name type="scientific">Kutzneria viridogrisea</name>
    <dbReference type="NCBI Taxonomy" id="47990"/>
    <lineage>
        <taxon>Bacteria</taxon>
        <taxon>Bacillati</taxon>
        <taxon>Actinomycetota</taxon>
        <taxon>Actinomycetes</taxon>
        <taxon>Pseudonocardiales</taxon>
        <taxon>Pseudonocardiaceae</taxon>
        <taxon>Kutzneria</taxon>
    </lineage>
</organism>
<accession>A0ABR6BQT9</accession>
<dbReference type="RefSeq" id="WP_025361922.1">
    <property type="nucleotide sequence ID" value="NZ_BAAABQ010000022.1"/>
</dbReference>
<dbReference type="Gene3D" id="2.40.350.10">
    <property type="entry name" value="SO1590-like"/>
    <property type="match status" value="1"/>
</dbReference>
<evidence type="ECO:0008006" key="4">
    <source>
        <dbReference type="Google" id="ProtNLM"/>
    </source>
</evidence>
<evidence type="ECO:0000313" key="3">
    <source>
        <dbReference type="Proteomes" id="UP000517916"/>
    </source>
</evidence>
<name>A0ABR6BQT9_9PSEU</name>
<dbReference type="EMBL" id="JACJID010000005">
    <property type="protein sequence ID" value="MBA8929290.1"/>
    <property type="molecule type" value="Genomic_DNA"/>
</dbReference>
<reference evidence="2 3" key="1">
    <citation type="submission" date="2020-08" db="EMBL/GenBank/DDBJ databases">
        <title>Genomic Encyclopedia of Archaeal and Bacterial Type Strains, Phase II (KMG-II): from individual species to whole genera.</title>
        <authorList>
            <person name="Goeker M."/>
        </authorList>
    </citation>
    <scope>NUCLEOTIDE SEQUENCE [LARGE SCALE GENOMIC DNA]</scope>
    <source>
        <strain evidence="2 3">DSM 43850</strain>
    </source>
</reference>
<evidence type="ECO:0000256" key="1">
    <source>
        <dbReference type="SAM" id="MobiDB-lite"/>
    </source>
</evidence>
<keyword evidence="3" id="KW-1185">Reference proteome</keyword>
<dbReference type="Proteomes" id="UP000517916">
    <property type="component" value="Unassembled WGS sequence"/>
</dbReference>
<gene>
    <name evidence="2" type="ORF">BC739_006508</name>
</gene>
<dbReference type="SUPFAM" id="SSF159238">
    <property type="entry name" value="SO1590-like"/>
    <property type="match status" value="1"/>
</dbReference>
<evidence type="ECO:0000313" key="2">
    <source>
        <dbReference type="EMBL" id="MBA8929290.1"/>
    </source>
</evidence>
<feature type="compositionally biased region" description="Polar residues" evidence="1">
    <location>
        <begin position="1"/>
        <end position="10"/>
    </location>
</feature>
<dbReference type="InterPro" id="IPR021607">
    <property type="entry name" value="DUF3224"/>
</dbReference>
<dbReference type="Pfam" id="PF11528">
    <property type="entry name" value="DUF3224"/>
    <property type="match status" value="1"/>
</dbReference>
<feature type="region of interest" description="Disordered" evidence="1">
    <location>
        <begin position="1"/>
        <end position="20"/>
    </location>
</feature>
<protein>
    <recommendedName>
        <fullName evidence="4">DUF3224 domain-containing protein</fullName>
    </recommendedName>
</protein>
<proteinExistence type="predicted"/>
<feature type="compositionally biased region" description="Basic and acidic residues" evidence="1">
    <location>
        <begin position="11"/>
        <end position="20"/>
    </location>
</feature>
<sequence>MSENSYTFTNWDEKTSSSEDGHSVAHAAVTFVYSGAITGTGTSNLLMHYRPDGTGTFIGLEQVTGTVDGRQGSFVLSHRGHYGPDGIHDEMAVVAGSATGDLTGWTGTLVADATEGQQEVPYSLTCP</sequence>
<dbReference type="InterPro" id="IPR023159">
    <property type="entry name" value="SO1590-like_sf"/>
</dbReference>
<comment type="caution">
    <text evidence="2">The sequence shown here is derived from an EMBL/GenBank/DDBJ whole genome shotgun (WGS) entry which is preliminary data.</text>
</comment>